<reference evidence="2 3" key="1">
    <citation type="submission" date="2024-09" db="EMBL/GenBank/DDBJ databases">
        <authorList>
            <person name="Lee S.D."/>
        </authorList>
    </citation>
    <scope>NUCLEOTIDE SEQUENCE [LARGE SCALE GENOMIC DNA]</scope>
    <source>
        <strain evidence="2 3">N1-5</strain>
    </source>
</reference>
<dbReference type="InterPro" id="IPR040198">
    <property type="entry name" value="Fido_containing"/>
</dbReference>
<dbReference type="Pfam" id="PF02661">
    <property type="entry name" value="Fic"/>
    <property type="match status" value="1"/>
</dbReference>
<organism evidence="2 3">
    <name type="scientific">Streptacidiphilus cavernicola</name>
    <dbReference type="NCBI Taxonomy" id="3342716"/>
    <lineage>
        <taxon>Bacteria</taxon>
        <taxon>Bacillati</taxon>
        <taxon>Actinomycetota</taxon>
        <taxon>Actinomycetes</taxon>
        <taxon>Kitasatosporales</taxon>
        <taxon>Streptomycetaceae</taxon>
        <taxon>Streptacidiphilus</taxon>
    </lineage>
</organism>
<protein>
    <submittedName>
        <fullName evidence="2">Fic family protein</fullName>
    </submittedName>
</protein>
<dbReference type="Proteomes" id="UP001592528">
    <property type="component" value="Unassembled WGS sequence"/>
</dbReference>
<dbReference type="PANTHER" id="PTHR13504">
    <property type="entry name" value="FIDO DOMAIN-CONTAINING PROTEIN DDB_G0283145"/>
    <property type="match status" value="1"/>
</dbReference>
<sequence length="381" mass="43182">MLFATPQLTPDDLRVLDEIEALRTAFRHQLAQPRRWEGQLRRSLTAAAVRGSTHIEGYTISAEEAETLVAGGDISAETDEATRNAVTGYRDALTYIQHASDFQIFAWDHTLLSALHFMMLRAVDKRVRPGEYRTSGVWVSGGPNRPPIYTAPDPEQVPGLMGELLHWLAEEELDTPALVRASMAHLNLVSIHPWRDGNGRMSRAVHTLVLAREGILAPEFSSIEEWLGADEYNTREYYGALRDVQAGSWQPEHDAGSWIRFCLTAHHLQAQEVQRRFEAAARLWFRLERLASEHRLDERTVSALYAATEGHLRRTTYQAEEALTRDQALADLRTLRRLDLIEPVGHARTQRYIGGSALHKIRSAVQAEVHADLYREPYDQP</sequence>
<dbReference type="PROSITE" id="PS51459">
    <property type="entry name" value="FIDO"/>
    <property type="match status" value="1"/>
</dbReference>
<name>A0ABV6UMP4_9ACTN</name>
<keyword evidence="3" id="KW-1185">Reference proteome</keyword>
<comment type="caution">
    <text evidence="2">The sequence shown here is derived from an EMBL/GenBank/DDBJ whole genome shotgun (WGS) entry which is preliminary data.</text>
</comment>
<proteinExistence type="predicted"/>
<evidence type="ECO:0000259" key="1">
    <source>
        <dbReference type="PROSITE" id="PS51459"/>
    </source>
</evidence>
<dbReference type="InterPro" id="IPR003812">
    <property type="entry name" value="Fido"/>
</dbReference>
<feature type="domain" description="Fido" evidence="1">
    <location>
        <begin position="107"/>
        <end position="264"/>
    </location>
</feature>
<evidence type="ECO:0000313" key="3">
    <source>
        <dbReference type="Proteomes" id="UP001592528"/>
    </source>
</evidence>
<dbReference type="EMBL" id="JBHEZZ010000007">
    <property type="protein sequence ID" value="MFC1402723.1"/>
    <property type="molecule type" value="Genomic_DNA"/>
</dbReference>
<dbReference type="SUPFAM" id="SSF140931">
    <property type="entry name" value="Fic-like"/>
    <property type="match status" value="1"/>
</dbReference>
<dbReference type="PANTHER" id="PTHR13504:SF38">
    <property type="entry name" value="FIDO DOMAIN-CONTAINING PROTEIN"/>
    <property type="match status" value="1"/>
</dbReference>
<dbReference type="RefSeq" id="WP_030253263.1">
    <property type="nucleotide sequence ID" value="NZ_JBHEZZ010000007.1"/>
</dbReference>
<evidence type="ECO:0000313" key="2">
    <source>
        <dbReference type="EMBL" id="MFC1402723.1"/>
    </source>
</evidence>
<dbReference type="InterPro" id="IPR036597">
    <property type="entry name" value="Fido-like_dom_sf"/>
</dbReference>
<accession>A0ABV6UMP4</accession>
<gene>
    <name evidence="2" type="ORF">ACEZDJ_15650</name>
</gene>
<dbReference type="Gene3D" id="1.10.3290.10">
    <property type="entry name" value="Fido-like domain"/>
    <property type="match status" value="1"/>
</dbReference>